<dbReference type="AlphaFoldDB" id="A0A6J4M8M3"/>
<evidence type="ECO:0000256" key="1">
    <source>
        <dbReference type="SAM" id="MobiDB-lite"/>
    </source>
</evidence>
<reference evidence="2" key="1">
    <citation type="submission" date="2020-02" db="EMBL/GenBank/DDBJ databases">
        <authorList>
            <person name="Meier V. D."/>
        </authorList>
    </citation>
    <scope>NUCLEOTIDE SEQUENCE</scope>
    <source>
        <strain evidence="2">AVDCRST_MAG16</strain>
    </source>
</reference>
<feature type="compositionally biased region" description="Low complexity" evidence="1">
    <location>
        <begin position="25"/>
        <end position="35"/>
    </location>
</feature>
<gene>
    <name evidence="2" type="ORF">AVDCRST_MAG16-2214</name>
</gene>
<proteinExistence type="predicted"/>
<sequence length="71" mass="7295">CRSCWPRRTPARAPATSLRRSACPSRPSAITSSSSGTPVWSRGPARAPTSSTDRARSRSAPSAGSSTPAAP</sequence>
<feature type="compositionally biased region" description="Low complexity" evidence="1">
    <location>
        <begin position="45"/>
        <end position="71"/>
    </location>
</feature>
<dbReference type="EMBL" id="CADCUE010000205">
    <property type="protein sequence ID" value="CAA9348823.1"/>
    <property type="molecule type" value="Genomic_DNA"/>
</dbReference>
<feature type="non-terminal residue" evidence="2">
    <location>
        <position position="1"/>
    </location>
</feature>
<name>A0A6J4M8M3_9ACTN</name>
<feature type="non-terminal residue" evidence="2">
    <location>
        <position position="71"/>
    </location>
</feature>
<accession>A0A6J4M8M3</accession>
<evidence type="ECO:0000313" key="2">
    <source>
        <dbReference type="EMBL" id="CAA9348823.1"/>
    </source>
</evidence>
<organism evidence="2">
    <name type="scientific">uncultured Frankineae bacterium</name>
    <dbReference type="NCBI Taxonomy" id="437475"/>
    <lineage>
        <taxon>Bacteria</taxon>
        <taxon>Bacillati</taxon>
        <taxon>Actinomycetota</taxon>
        <taxon>Actinomycetes</taxon>
        <taxon>Frankiales</taxon>
        <taxon>environmental samples</taxon>
    </lineage>
</organism>
<protein>
    <submittedName>
        <fullName evidence="2">Arsenical resistance operon repressor</fullName>
    </submittedName>
</protein>
<feature type="region of interest" description="Disordered" evidence="1">
    <location>
        <begin position="1"/>
        <end position="71"/>
    </location>
</feature>